<gene>
    <name evidence="3" type="ORF">JP39_00150</name>
</gene>
<dbReference type="Gene3D" id="1.10.40.30">
    <property type="entry name" value="Fumarase/aspartase (C-terminal domain)"/>
    <property type="match status" value="1"/>
</dbReference>
<dbReference type="RefSeq" id="WP_041499099.1">
    <property type="nucleotide sequence ID" value="NZ_BJDV01000004.1"/>
</dbReference>
<dbReference type="SUPFAM" id="SSF48557">
    <property type="entry name" value="L-aspartase-like"/>
    <property type="match status" value="1"/>
</dbReference>
<dbReference type="InterPro" id="IPR022761">
    <property type="entry name" value="Fumarate_lyase_N"/>
</dbReference>
<dbReference type="GO" id="GO:0005829">
    <property type="term" value="C:cytosol"/>
    <property type="evidence" value="ECO:0007669"/>
    <property type="project" value="TreeGrafter"/>
</dbReference>
<dbReference type="InterPro" id="IPR008948">
    <property type="entry name" value="L-Aspartase-like"/>
</dbReference>
<dbReference type="OrthoDB" id="9768878at2"/>
<keyword evidence="4" id="KW-1185">Reference proteome</keyword>
<dbReference type="PRINTS" id="PR00149">
    <property type="entry name" value="FUMRATELYASE"/>
</dbReference>
<dbReference type="InterPro" id="IPR019468">
    <property type="entry name" value="AdenyloSucc_lyase_C"/>
</dbReference>
<sequence length="460" mass="52205">MGALYDSKTKTMFDHGVRYFFTDEAKYRSWIYVEVILAQSQAELGYIPDKAAKEITKKAKYENLDFKQMEHIYERVGHGFVPFVKVLADTCGEAGKYIHYGVTTQNIQQTSELLIIREVDKRFMMVISEILDNLAKLAASNSNTVMPGRTHGKHAVPITFGFKVAGWIQNFLNDINRLQELESRVFNSMMGGAVGAYNSMGEYGPKINRLVAKKLDMKPMPIPLRNISAQKIEYMNALCLLATSCDRIAQEVYATSIEEYGEVSEPFFHGTIGSSTMPHKINPKLSKGIIANAQKLYSVPVSAYYSSTRPFEADSSSNMLFDGLLNESLELVTEVLLRTEELTRGLQVHKTKMDQNAHINDGLDNSEYVMMKVAQKLGKDQAHSMIYKLAMEAEQSDEGYEDVLLSNEYLRNTFSKEELECMLKPEKYTGLSSEIAIEFSKKAKIESDELKKRYKKRLEF</sequence>
<reference evidence="3 4" key="1">
    <citation type="submission" date="2015-08" db="EMBL/GenBank/DDBJ databases">
        <title>Genomic sequence of Lactobacillus heilongjiangensis DSM 28069, isolated from Chinese traditional pickle.</title>
        <authorList>
            <person name="Jiang X."/>
            <person name="Zheng B."/>
            <person name="Cheng H."/>
        </authorList>
    </citation>
    <scope>NUCLEOTIDE SEQUENCE [LARGE SCALE GENOMIC DNA]</scope>
    <source>
        <strain evidence="3 4">DSM 28069</strain>
    </source>
</reference>
<dbReference type="PROSITE" id="PS00163">
    <property type="entry name" value="FUMARATE_LYASES"/>
    <property type="match status" value="1"/>
</dbReference>
<dbReference type="CDD" id="cd01597">
    <property type="entry name" value="pCLME"/>
    <property type="match status" value="1"/>
</dbReference>
<evidence type="ECO:0000256" key="1">
    <source>
        <dbReference type="ARBA" id="ARBA00023239"/>
    </source>
</evidence>
<dbReference type="AlphaFoldDB" id="A0A0K2L9E9"/>
<dbReference type="Proteomes" id="UP000061546">
    <property type="component" value="Chromosome"/>
</dbReference>
<dbReference type="SMART" id="SM00998">
    <property type="entry name" value="ADSL_C"/>
    <property type="match status" value="1"/>
</dbReference>
<dbReference type="GO" id="GO:0004018">
    <property type="term" value="F:N6-(1,2-dicarboxyethyl)AMP AMP-lyase (fumarate-forming) activity"/>
    <property type="evidence" value="ECO:0007669"/>
    <property type="project" value="TreeGrafter"/>
</dbReference>
<dbReference type="Pfam" id="PF00206">
    <property type="entry name" value="Lyase_1"/>
    <property type="match status" value="1"/>
</dbReference>
<dbReference type="Gene3D" id="1.10.275.10">
    <property type="entry name" value="Fumarase/aspartase (N-terminal domain)"/>
    <property type="match status" value="1"/>
</dbReference>
<evidence type="ECO:0000313" key="3">
    <source>
        <dbReference type="EMBL" id="ALB27911.1"/>
    </source>
</evidence>
<dbReference type="InterPro" id="IPR020557">
    <property type="entry name" value="Fumarate_lyase_CS"/>
</dbReference>
<dbReference type="EMBL" id="CP012559">
    <property type="protein sequence ID" value="ALB27911.1"/>
    <property type="molecule type" value="Genomic_DNA"/>
</dbReference>
<dbReference type="Gene3D" id="1.20.200.10">
    <property type="entry name" value="Fumarase/aspartase (Central domain)"/>
    <property type="match status" value="1"/>
</dbReference>
<name>A0A0K2L9E9_9LACO</name>
<dbReference type="PANTHER" id="PTHR43172">
    <property type="entry name" value="ADENYLOSUCCINATE LYASE"/>
    <property type="match status" value="1"/>
</dbReference>
<evidence type="ECO:0000313" key="4">
    <source>
        <dbReference type="Proteomes" id="UP000061546"/>
    </source>
</evidence>
<dbReference type="GO" id="GO:0044208">
    <property type="term" value="P:'de novo' AMP biosynthetic process"/>
    <property type="evidence" value="ECO:0007669"/>
    <property type="project" value="TreeGrafter"/>
</dbReference>
<dbReference type="PANTHER" id="PTHR43172:SF1">
    <property type="entry name" value="ADENYLOSUCCINATE LYASE"/>
    <property type="match status" value="1"/>
</dbReference>
<dbReference type="Pfam" id="PF10397">
    <property type="entry name" value="ADSL_C"/>
    <property type="match status" value="1"/>
</dbReference>
<dbReference type="GO" id="GO:0070626">
    <property type="term" value="F:(S)-2-(5-amino-1-(5-phospho-D-ribosyl)imidazole-4-carboxamido) succinate lyase (fumarate-forming) activity"/>
    <property type="evidence" value="ECO:0007669"/>
    <property type="project" value="TreeGrafter"/>
</dbReference>
<keyword evidence="1 3" id="KW-0456">Lyase</keyword>
<dbReference type="PRINTS" id="PR00145">
    <property type="entry name" value="ARGSUCLYASE"/>
</dbReference>
<dbReference type="InterPro" id="IPR024083">
    <property type="entry name" value="Fumarase/histidase_N"/>
</dbReference>
<evidence type="ECO:0000259" key="2">
    <source>
        <dbReference type="SMART" id="SM00998"/>
    </source>
</evidence>
<dbReference type="STRING" id="1074467.JP39_00150"/>
<organism evidence="3 4">
    <name type="scientific">Companilactobacillus heilongjiangensis</name>
    <dbReference type="NCBI Taxonomy" id="1074467"/>
    <lineage>
        <taxon>Bacteria</taxon>
        <taxon>Bacillati</taxon>
        <taxon>Bacillota</taxon>
        <taxon>Bacilli</taxon>
        <taxon>Lactobacillales</taxon>
        <taxon>Lactobacillaceae</taxon>
        <taxon>Companilactobacillus</taxon>
    </lineage>
</organism>
<accession>A0A0K2L9E9</accession>
<dbReference type="InterPro" id="IPR000362">
    <property type="entry name" value="Fumarate_lyase_fam"/>
</dbReference>
<protein>
    <submittedName>
        <fullName evidence="3">Adenylosuccinate lyase</fullName>
    </submittedName>
</protein>
<feature type="domain" description="Adenylosuccinate lyase C-terminal" evidence="2">
    <location>
        <begin position="361"/>
        <end position="440"/>
    </location>
</feature>
<proteinExistence type="predicted"/>
<dbReference type="KEGG" id="lhi:JP39_00150"/>